<organism evidence="2 3">
    <name type="scientific">Aldrovandia affinis</name>
    <dbReference type="NCBI Taxonomy" id="143900"/>
    <lineage>
        <taxon>Eukaryota</taxon>
        <taxon>Metazoa</taxon>
        <taxon>Chordata</taxon>
        <taxon>Craniata</taxon>
        <taxon>Vertebrata</taxon>
        <taxon>Euteleostomi</taxon>
        <taxon>Actinopterygii</taxon>
        <taxon>Neopterygii</taxon>
        <taxon>Teleostei</taxon>
        <taxon>Notacanthiformes</taxon>
        <taxon>Halosauridae</taxon>
        <taxon>Aldrovandia</taxon>
    </lineage>
</organism>
<reference evidence="2" key="1">
    <citation type="journal article" date="2023" name="Science">
        <title>Genome structures resolve the early diversification of teleost fishes.</title>
        <authorList>
            <person name="Parey E."/>
            <person name="Louis A."/>
            <person name="Montfort J."/>
            <person name="Bouchez O."/>
            <person name="Roques C."/>
            <person name="Iampietro C."/>
            <person name="Lluch J."/>
            <person name="Castinel A."/>
            <person name="Donnadieu C."/>
            <person name="Desvignes T."/>
            <person name="Floi Bucao C."/>
            <person name="Jouanno E."/>
            <person name="Wen M."/>
            <person name="Mejri S."/>
            <person name="Dirks R."/>
            <person name="Jansen H."/>
            <person name="Henkel C."/>
            <person name="Chen W.J."/>
            <person name="Zahm M."/>
            <person name="Cabau C."/>
            <person name="Klopp C."/>
            <person name="Thompson A.W."/>
            <person name="Robinson-Rechavi M."/>
            <person name="Braasch I."/>
            <person name="Lecointre G."/>
            <person name="Bobe J."/>
            <person name="Postlethwait J.H."/>
            <person name="Berthelot C."/>
            <person name="Roest Crollius H."/>
            <person name="Guiguen Y."/>
        </authorList>
    </citation>
    <scope>NUCLEOTIDE SEQUENCE</scope>
    <source>
        <strain evidence="2">NC1722</strain>
    </source>
</reference>
<protein>
    <submittedName>
        <fullName evidence="2">Uncharacterized protein</fullName>
    </submittedName>
</protein>
<evidence type="ECO:0000313" key="3">
    <source>
        <dbReference type="Proteomes" id="UP001221898"/>
    </source>
</evidence>
<sequence length="96" mass="10844">MHTPPPANGSAFSCKTVWAPRASASSHGFHPHPSSSPLTMSQRRRAHRTITSERRNLESEYRTWDVSKGRTPFRPSFLIRAAGTDLATKDYFTWSI</sequence>
<evidence type="ECO:0000313" key="2">
    <source>
        <dbReference type="EMBL" id="KAJ8377851.1"/>
    </source>
</evidence>
<dbReference type="Proteomes" id="UP001221898">
    <property type="component" value="Unassembled WGS sequence"/>
</dbReference>
<feature type="region of interest" description="Disordered" evidence="1">
    <location>
        <begin position="23"/>
        <end position="54"/>
    </location>
</feature>
<keyword evidence="3" id="KW-1185">Reference proteome</keyword>
<proteinExistence type="predicted"/>
<dbReference type="AlphaFoldDB" id="A0AAD7RCN1"/>
<gene>
    <name evidence="2" type="ORF">AAFF_G00250830</name>
</gene>
<evidence type="ECO:0000256" key="1">
    <source>
        <dbReference type="SAM" id="MobiDB-lite"/>
    </source>
</evidence>
<name>A0AAD7RCN1_9TELE</name>
<feature type="compositionally biased region" description="Low complexity" evidence="1">
    <location>
        <begin position="23"/>
        <end position="37"/>
    </location>
</feature>
<dbReference type="EMBL" id="JAINUG010000338">
    <property type="protein sequence ID" value="KAJ8377851.1"/>
    <property type="molecule type" value="Genomic_DNA"/>
</dbReference>
<comment type="caution">
    <text evidence="2">The sequence shown here is derived from an EMBL/GenBank/DDBJ whole genome shotgun (WGS) entry which is preliminary data.</text>
</comment>
<accession>A0AAD7RCN1</accession>